<keyword evidence="2 8" id="KW-1003">Cell membrane</keyword>
<feature type="transmembrane region" description="Helical" evidence="8">
    <location>
        <begin position="61"/>
        <end position="80"/>
    </location>
</feature>
<evidence type="ECO:0000256" key="6">
    <source>
        <dbReference type="ARBA" id="ARBA00023170"/>
    </source>
</evidence>
<comment type="function">
    <text evidence="8">Gustatory receptor which mediates acceptance or avoidance behavior, depending on its substrates.</text>
</comment>
<evidence type="ECO:0000256" key="8">
    <source>
        <dbReference type="RuleBase" id="RU363108"/>
    </source>
</evidence>
<dbReference type="GO" id="GO:0005886">
    <property type="term" value="C:plasma membrane"/>
    <property type="evidence" value="ECO:0007669"/>
    <property type="project" value="UniProtKB-SubCell"/>
</dbReference>
<keyword evidence="3 8" id="KW-0812">Transmembrane</keyword>
<dbReference type="AlphaFoldDB" id="A0A182S5B6"/>
<evidence type="ECO:0000256" key="5">
    <source>
        <dbReference type="ARBA" id="ARBA00023136"/>
    </source>
</evidence>
<comment type="similarity">
    <text evidence="8">Belongs to the insect chemoreceptor superfamily. Gustatory receptor (GR) family.</text>
</comment>
<feature type="transmembrane region" description="Helical" evidence="8">
    <location>
        <begin position="386"/>
        <end position="406"/>
    </location>
</feature>
<evidence type="ECO:0000256" key="4">
    <source>
        <dbReference type="ARBA" id="ARBA00022989"/>
    </source>
</evidence>
<proteinExistence type="inferred from homology"/>
<evidence type="ECO:0000256" key="1">
    <source>
        <dbReference type="ARBA" id="ARBA00004651"/>
    </source>
</evidence>
<name>A0A182S5B6_ANOFN</name>
<evidence type="ECO:0000256" key="7">
    <source>
        <dbReference type="ARBA" id="ARBA00023224"/>
    </source>
</evidence>
<dbReference type="Pfam" id="PF08395">
    <property type="entry name" value="7tm_7"/>
    <property type="match status" value="1"/>
</dbReference>
<reference evidence="9" key="1">
    <citation type="submission" date="2020-05" db="UniProtKB">
        <authorList>
            <consortium name="EnsemblMetazoa"/>
        </authorList>
    </citation>
    <scope>IDENTIFICATION</scope>
    <source>
        <strain evidence="9">FUMOZ</strain>
    </source>
</reference>
<dbReference type="GO" id="GO:0007165">
    <property type="term" value="P:signal transduction"/>
    <property type="evidence" value="ECO:0007669"/>
    <property type="project" value="UniProtKB-KW"/>
</dbReference>
<protein>
    <recommendedName>
        <fullName evidence="8">Gustatory receptor</fullName>
    </recommendedName>
</protein>
<comment type="subcellular location">
    <subcellularLocation>
        <location evidence="1 8">Cell membrane</location>
        <topology evidence="1 8">Multi-pass membrane protein</topology>
    </subcellularLocation>
</comment>
<evidence type="ECO:0000313" key="9">
    <source>
        <dbReference type="EnsemblMetazoa" id="AFUN015985-PA"/>
    </source>
</evidence>
<keyword evidence="5 8" id="KW-0472">Membrane</keyword>
<dbReference type="EnsemblMetazoa" id="AFUN015985-RA">
    <property type="protein sequence ID" value="AFUN015985-PA"/>
    <property type="gene ID" value="AFUN015985"/>
</dbReference>
<dbReference type="GO" id="GO:0050909">
    <property type="term" value="P:sensory perception of taste"/>
    <property type="evidence" value="ECO:0007669"/>
    <property type="project" value="InterPro"/>
</dbReference>
<dbReference type="PANTHER" id="PTHR21143:SF134">
    <property type="entry name" value="GUSTATORY RECEPTOR"/>
    <property type="match status" value="1"/>
</dbReference>
<dbReference type="PANTHER" id="PTHR21143">
    <property type="entry name" value="INVERTEBRATE GUSTATORY RECEPTOR"/>
    <property type="match status" value="1"/>
</dbReference>
<feature type="transmembrane region" description="Helical" evidence="8">
    <location>
        <begin position="185"/>
        <end position="212"/>
    </location>
</feature>
<keyword evidence="7 8" id="KW-0807">Transducer</keyword>
<keyword evidence="4 8" id="KW-1133">Transmembrane helix</keyword>
<dbReference type="VEuPathDB" id="VectorBase:AFUN2_001995"/>
<dbReference type="STRING" id="62324.A0A182S5B6"/>
<organism evidence="9">
    <name type="scientific">Anopheles funestus</name>
    <name type="common">African malaria mosquito</name>
    <dbReference type="NCBI Taxonomy" id="62324"/>
    <lineage>
        <taxon>Eukaryota</taxon>
        <taxon>Metazoa</taxon>
        <taxon>Ecdysozoa</taxon>
        <taxon>Arthropoda</taxon>
        <taxon>Hexapoda</taxon>
        <taxon>Insecta</taxon>
        <taxon>Pterygota</taxon>
        <taxon>Neoptera</taxon>
        <taxon>Endopterygota</taxon>
        <taxon>Diptera</taxon>
        <taxon>Nematocera</taxon>
        <taxon>Culicoidea</taxon>
        <taxon>Culicidae</taxon>
        <taxon>Anophelinae</taxon>
        <taxon>Anopheles</taxon>
    </lineage>
</organism>
<evidence type="ECO:0000256" key="3">
    <source>
        <dbReference type="ARBA" id="ARBA00022692"/>
    </source>
</evidence>
<dbReference type="InterPro" id="IPR013604">
    <property type="entry name" value="7TM_chemorcpt"/>
</dbReference>
<feature type="transmembrane region" description="Helical" evidence="8">
    <location>
        <begin position="92"/>
        <end position="116"/>
    </location>
</feature>
<feature type="transmembrane region" description="Helical" evidence="8">
    <location>
        <begin position="277"/>
        <end position="297"/>
    </location>
</feature>
<dbReference type="GO" id="GO:0007635">
    <property type="term" value="P:chemosensory behavior"/>
    <property type="evidence" value="ECO:0007669"/>
    <property type="project" value="TreeGrafter"/>
</dbReference>
<accession>A0A182S5B6</accession>
<dbReference type="GO" id="GO:0008049">
    <property type="term" value="P:male courtship behavior"/>
    <property type="evidence" value="ECO:0007669"/>
    <property type="project" value="TreeGrafter"/>
</dbReference>
<dbReference type="VEuPathDB" id="VectorBase:AFUN015985"/>
<feature type="transmembrane region" description="Helical" evidence="8">
    <location>
        <begin position="317"/>
        <end position="334"/>
    </location>
</feature>
<feature type="transmembrane region" description="Helical" evidence="8">
    <location>
        <begin position="153"/>
        <end position="173"/>
    </location>
</feature>
<dbReference type="GO" id="GO:0030424">
    <property type="term" value="C:axon"/>
    <property type="evidence" value="ECO:0007669"/>
    <property type="project" value="TreeGrafter"/>
</dbReference>
<dbReference type="GO" id="GO:0030425">
    <property type="term" value="C:dendrite"/>
    <property type="evidence" value="ECO:0007669"/>
    <property type="project" value="TreeGrafter"/>
</dbReference>
<dbReference type="GO" id="GO:0043025">
    <property type="term" value="C:neuronal cell body"/>
    <property type="evidence" value="ECO:0007669"/>
    <property type="project" value="TreeGrafter"/>
</dbReference>
<keyword evidence="6 8" id="KW-0675">Receptor</keyword>
<evidence type="ECO:0000256" key="2">
    <source>
        <dbReference type="ARBA" id="ARBA00022475"/>
    </source>
</evidence>
<sequence length="414" mass="48109">MHRLQAEHCAYFRDLLADTFRMVIRLSQWCCTVPFPLEPYQRNEPRNSPKYFWIVQALRRLYTSLLFSVVLAVPLLLYYLNDGKMHGFKTPLSITLMFCLQTLLQTGSTSYVLLVFQFQTSFHRFYFDRLVSVLVEFGRPDIGKRLYALRTNILLLFLAMLLMAILVLAALLLRDHSWNNLLKIVIFFTTQMIATSLTLLYMTLFGIVAVLLRQMNETLEIMLYGKAYDEMRTGSQTHPVPVRLIRDEEQTIEKIRRLQFQLLQIVLQMNRGAFGRLLIVMLLTIFVFLNTEMLQLYQGIKAAAFTFDVIGTKLTNSALKFAMLVMFAFSNRLIQRQNLRVLKLLYQLQSSRNSPRCQDITKPFITQTMFFLKNAHQAYGMVPIDMTLVLSVVVGMANILMVLVQFSEAKTTYN</sequence>